<dbReference type="STRING" id="27349.A0A0L6UGP5"/>
<evidence type="ECO:0000313" key="2">
    <source>
        <dbReference type="Proteomes" id="UP000037035"/>
    </source>
</evidence>
<keyword evidence="2" id="KW-1185">Reference proteome</keyword>
<proteinExistence type="predicted"/>
<name>A0A0L6UGP5_9BASI</name>
<dbReference type="Proteomes" id="UP000037035">
    <property type="component" value="Unassembled WGS sequence"/>
</dbReference>
<gene>
    <name evidence="1" type="ORF">VP01_6193g1</name>
</gene>
<dbReference type="VEuPathDB" id="FungiDB:VP01_6193g1"/>
<dbReference type="EMBL" id="LAVV01011489">
    <property type="protein sequence ID" value="KNZ47739.1"/>
    <property type="molecule type" value="Genomic_DNA"/>
</dbReference>
<organism evidence="1 2">
    <name type="scientific">Puccinia sorghi</name>
    <dbReference type="NCBI Taxonomy" id="27349"/>
    <lineage>
        <taxon>Eukaryota</taxon>
        <taxon>Fungi</taxon>
        <taxon>Dikarya</taxon>
        <taxon>Basidiomycota</taxon>
        <taxon>Pucciniomycotina</taxon>
        <taxon>Pucciniomycetes</taxon>
        <taxon>Pucciniales</taxon>
        <taxon>Pucciniaceae</taxon>
        <taxon>Puccinia</taxon>
    </lineage>
</organism>
<protein>
    <submittedName>
        <fullName evidence="1">Uncharacterized protein</fullName>
    </submittedName>
</protein>
<dbReference type="OrthoDB" id="2515304at2759"/>
<accession>A0A0L6UGP5</accession>
<evidence type="ECO:0000313" key="1">
    <source>
        <dbReference type="EMBL" id="KNZ47739.1"/>
    </source>
</evidence>
<dbReference type="AlphaFoldDB" id="A0A0L6UGP5"/>
<comment type="caution">
    <text evidence="1">The sequence shown here is derived from an EMBL/GenBank/DDBJ whole genome shotgun (WGS) entry which is preliminary data.</text>
</comment>
<sequence>MKRQVKFNRRHCFIPQGGGCQKNDMMLLQKGRQQSGRETQMQAVRWRDTETLVEQKCWLRLNGIRWSELNLLPYWDPVRNVALGVMHNWYKGVLQHHWPVRWAFEPNPPKQLSHNDQLDDWEDNV</sequence>
<reference evidence="1 2" key="1">
    <citation type="submission" date="2015-08" db="EMBL/GenBank/DDBJ databases">
        <title>Next Generation Sequencing and Analysis of the Genome of Puccinia sorghi L Schw, the Causal Agent of Maize Common Rust.</title>
        <authorList>
            <person name="Rochi L."/>
            <person name="Burguener G."/>
            <person name="Darino M."/>
            <person name="Turjanski A."/>
            <person name="Kreff E."/>
            <person name="Dieguez M.J."/>
            <person name="Sacco F."/>
        </authorList>
    </citation>
    <scope>NUCLEOTIDE SEQUENCE [LARGE SCALE GENOMIC DNA]</scope>
    <source>
        <strain evidence="1 2">RO10H11247</strain>
    </source>
</reference>